<name>A0A6N8U517_9FIRM</name>
<dbReference type="GO" id="GO:0005829">
    <property type="term" value="C:cytosol"/>
    <property type="evidence" value="ECO:0007669"/>
    <property type="project" value="TreeGrafter"/>
</dbReference>
<dbReference type="Proteomes" id="UP000434036">
    <property type="component" value="Unassembled WGS sequence"/>
</dbReference>
<protein>
    <recommendedName>
        <fullName evidence="1">UPF0246 protein GSF08_00420</fullName>
    </recommendedName>
</protein>
<dbReference type="EMBL" id="WUUQ01000001">
    <property type="protein sequence ID" value="MXQ72404.1"/>
    <property type="molecule type" value="Genomic_DNA"/>
</dbReference>
<accession>A0A6N8U517</accession>
<dbReference type="InterPro" id="IPR005583">
    <property type="entry name" value="YaaA"/>
</dbReference>
<dbReference type="PANTHER" id="PTHR30283:SF4">
    <property type="entry name" value="PEROXIDE STRESS RESISTANCE PROTEIN YAAA"/>
    <property type="match status" value="1"/>
</dbReference>
<keyword evidence="3" id="KW-1185">Reference proteome</keyword>
<reference evidence="2 3" key="1">
    <citation type="submission" date="2019-12" db="EMBL/GenBank/DDBJ databases">
        <authorList>
            <person name="Yang R."/>
        </authorList>
    </citation>
    <scope>NUCLEOTIDE SEQUENCE [LARGE SCALE GENOMIC DNA]</scope>
    <source>
        <strain evidence="2 3">DONG20-135</strain>
    </source>
</reference>
<evidence type="ECO:0000313" key="3">
    <source>
        <dbReference type="Proteomes" id="UP000434036"/>
    </source>
</evidence>
<comment type="similarity">
    <text evidence="1">Belongs to the UPF0246 family.</text>
</comment>
<reference evidence="2 3" key="2">
    <citation type="submission" date="2020-01" db="EMBL/GenBank/DDBJ databases">
        <title>Clostridiaceae sp. nov. isolated from the gut of human by culturomics.</title>
        <authorList>
            <person name="Chang Y."/>
        </authorList>
    </citation>
    <scope>NUCLEOTIDE SEQUENCE [LARGE SCALE GENOMIC DNA]</scope>
    <source>
        <strain evidence="2 3">DONG20-135</strain>
    </source>
</reference>
<proteinExistence type="inferred from homology"/>
<evidence type="ECO:0000313" key="2">
    <source>
        <dbReference type="EMBL" id="MXQ72404.1"/>
    </source>
</evidence>
<sequence length="246" mass="28832">MKYVISPAKTMKEFTYAYGDIVQMPRYPQATLALYEYMRGLDLEAICNFCRISEKLGRKSMREYEEWAWDTMGNPAIFTYHGIQYQALKPITFHAQELAYANDHVRILSGLYGSLRPLDCVHPYRLEMQAPLTLGHFHNLYEYWKDRLESDLRDDCLVDLASQEYSKVISEAIRNSDQYVRIEFYVMKNGVPKAISTAIKAARGAMLHEIIRMQPKQKEDLRQIKVDGFCFCSARSDEKRYVYIKE</sequence>
<dbReference type="Pfam" id="PF03883">
    <property type="entry name" value="H2O2_YaaD"/>
    <property type="match status" value="1"/>
</dbReference>
<evidence type="ECO:0000256" key="1">
    <source>
        <dbReference type="HAMAP-Rule" id="MF_00652"/>
    </source>
</evidence>
<organism evidence="2 3">
    <name type="scientific">Copranaerobaculum intestinale</name>
    <dbReference type="NCBI Taxonomy" id="2692629"/>
    <lineage>
        <taxon>Bacteria</taxon>
        <taxon>Bacillati</taxon>
        <taxon>Bacillota</taxon>
        <taxon>Erysipelotrichia</taxon>
        <taxon>Erysipelotrichales</taxon>
        <taxon>Erysipelotrichaceae</taxon>
        <taxon>Copranaerobaculum</taxon>
    </lineage>
</organism>
<dbReference type="RefSeq" id="WP_160623904.1">
    <property type="nucleotide sequence ID" value="NZ_WUUQ01000001.1"/>
</dbReference>
<dbReference type="HAMAP" id="MF_00652">
    <property type="entry name" value="UPF0246"/>
    <property type="match status" value="1"/>
</dbReference>
<dbReference type="PANTHER" id="PTHR30283">
    <property type="entry name" value="PEROXIDE STRESS RESPONSE PROTEIN YAAA"/>
    <property type="match status" value="1"/>
</dbReference>
<comment type="caution">
    <text evidence="2">The sequence shown here is derived from an EMBL/GenBank/DDBJ whole genome shotgun (WGS) entry which is preliminary data.</text>
</comment>
<gene>
    <name evidence="2" type="primary">yaaA</name>
    <name evidence="2" type="ORF">GSF08_00420</name>
</gene>
<dbReference type="GO" id="GO:0033194">
    <property type="term" value="P:response to hydroperoxide"/>
    <property type="evidence" value="ECO:0007669"/>
    <property type="project" value="TreeGrafter"/>
</dbReference>
<dbReference type="AlphaFoldDB" id="A0A6N8U517"/>